<keyword evidence="5 9" id="KW-0812">Transmembrane</keyword>
<keyword evidence="12" id="KW-1185">Reference proteome</keyword>
<dbReference type="AlphaFoldDB" id="A0A515ELI9"/>
<dbReference type="RefSeq" id="WP_142809500.1">
    <property type="nucleotide sequence ID" value="NZ_CP036282.1"/>
</dbReference>
<evidence type="ECO:0000256" key="7">
    <source>
        <dbReference type="ARBA" id="ARBA00023136"/>
    </source>
</evidence>
<dbReference type="EMBL" id="CP036282">
    <property type="protein sequence ID" value="QDL53526.1"/>
    <property type="molecule type" value="Genomic_DNA"/>
</dbReference>
<reference evidence="12" key="1">
    <citation type="submission" date="2019-02" db="EMBL/GenBank/DDBJ databases">
        <title>Complete genome sequence of Rhodoferax sp. Gr-4.</title>
        <authorList>
            <person name="Jin L."/>
        </authorList>
    </citation>
    <scope>NUCLEOTIDE SEQUENCE [LARGE SCALE GENOMIC DNA]</scope>
    <source>
        <strain evidence="12">Gr-4</strain>
    </source>
</reference>
<keyword evidence="8 9" id="KW-0131">Cell cycle</keyword>
<evidence type="ECO:0000313" key="12">
    <source>
        <dbReference type="Proteomes" id="UP000317365"/>
    </source>
</evidence>
<dbReference type="HAMAP" id="MF_00911">
    <property type="entry name" value="FtsQ_subfam"/>
    <property type="match status" value="1"/>
</dbReference>
<dbReference type="Pfam" id="PF08478">
    <property type="entry name" value="POTRA_1"/>
    <property type="match status" value="1"/>
</dbReference>
<dbReference type="InterPro" id="IPR034746">
    <property type="entry name" value="POTRA"/>
</dbReference>
<name>A0A515ELI9_9BURK</name>
<keyword evidence="2 9" id="KW-1003">Cell membrane</keyword>
<dbReference type="Proteomes" id="UP000317365">
    <property type="component" value="Chromosome"/>
</dbReference>
<dbReference type="InterPro" id="IPR045335">
    <property type="entry name" value="FtsQ_C_sf"/>
</dbReference>
<feature type="domain" description="POTRA" evidence="10">
    <location>
        <begin position="43"/>
        <end position="112"/>
    </location>
</feature>
<comment type="subcellular location">
    <subcellularLocation>
        <location evidence="9">Cell inner membrane</location>
        <topology evidence="9">Single-pass type II membrane protein</topology>
    </subcellularLocation>
    <subcellularLocation>
        <location evidence="1">Membrane</location>
    </subcellularLocation>
    <text evidence="9">Localizes to the division septum.</text>
</comment>
<dbReference type="GO" id="GO:0043093">
    <property type="term" value="P:FtsZ-dependent cytokinesis"/>
    <property type="evidence" value="ECO:0007669"/>
    <property type="project" value="UniProtKB-UniRule"/>
</dbReference>
<accession>A0A515ELI9</accession>
<evidence type="ECO:0000256" key="3">
    <source>
        <dbReference type="ARBA" id="ARBA00022519"/>
    </source>
</evidence>
<evidence type="ECO:0000256" key="8">
    <source>
        <dbReference type="ARBA" id="ARBA00023306"/>
    </source>
</evidence>
<dbReference type="InterPro" id="IPR005548">
    <property type="entry name" value="Cell_div_FtsQ/DivIB_C"/>
</dbReference>
<dbReference type="GO" id="GO:0005886">
    <property type="term" value="C:plasma membrane"/>
    <property type="evidence" value="ECO:0007669"/>
    <property type="project" value="UniProtKB-SubCell"/>
</dbReference>
<gene>
    <name evidence="9" type="primary">ftsQ</name>
    <name evidence="11" type="ORF">EXZ61_04670</name>
</gene>
<dbReference type="GO" id="GO:0090529">
    <property type="term" value="P:cell septum assembly"/>
    <property type="evidence" value="ECO:0007669"/>
    <property type="project" value="InterPro"/>
</dbReference>
<proteinExistence type="inferred from homology"/>
<dbReference type="InterPro" id="IPR013685">
    <property type="entry name" value="POTRA_FtsQ_type"/>
</dbReference>
<sequence length="262" mass="28966">MADAVVAPLDVKLMNLTASVLFVAFAFLGVLTAARWASRLPLFDIRSVAVVGDVSHNNEVTLRANVAPRMRGTFFSVDLDRVRAAFEAAPWVRQAIVHRQFPNRLQVVLQEHQAVAYWGSDAESRLINSYGEVFEANLGELEQEGLPRLLGPEGQSAEVLTMYRAVAPLFAPMDMVIDQFEMTARGSWRVRLETGASIEMGRGDVAEVVSRVHRFLKTLTQVTSKYGRQVAALEAADLRHDNGYALRLRGVSTVEVVTAVKK</sequence>
<reference evidence="12" key="2">
    <citation type="journal article" date="2020" name="Int. J. Syst. Evol. Microbiol.">
        <title>Genomic insights into a novel species Rhodoferax aquaticus sp. nov., isolated from freshwater.</title>
        <authorList>
            <person name="Li T."/>
            <person name="Zhuo Y."/>
            <person name="Jin C.Z."/>
            <person name="Wu X."/>
            <person name="Ko S.R."/>
            <person name="Jin F.J."/>
            <person name="Ahn C.Y."/>
            <person name="Oh H.M."/>
            <person name="Lee H.G."/>
            <person name="Jin L."/>
        </authorList>
    </citation>
    <scope>NUCLEOTIDE SEQUENCE [LARGE SCALE GENOMIC DNA]</scope>
    <source>
        <strain evidence="12">Gr-4</strain>
    </source>
</reference>
<evidence type="ECO:0000256" key="2">
    <source>
        <dbReference type="ARBA" id="ARBA00022475"/>
    </source>
</evidence>
<feature type="transmembrane region" description="Helical" evidence="9">
    <location>
        <begin position="16"/>
        <end position="37"/>
    </location>
</feature>
<keyword evidence="4 9" id="KW-0132">Cell division</keyword>
<keyword evidence="3 9" id="KW-0997">Cell inner membrane</keyword>
<dbReference type="PROSITE" id="PS51779">
    <property type="entry name" value="POTRA"/>
    <property type="match status" value="1"/>
</dbReference>
<dbReference type="Pfam" id="PF03799">
    <property type="entry name" value="FtsQ_DivIB_C"/>
    <property type="match status" value="1"/>
</dbReference>
<evidence type="ECO:0000256" key="4">
    <source>
        <dbReference type="ARBA" id="ARBA00022618"/>
    </source>
</evidence>
<dbReference type="PANTHER" id="PTHR35851">
    <property type="entry name" value="CELL DIVISION PROTEIN FTSQ"/>
    <property type="match status" value="1"/>
</dbReference>
<evidence type="ECO:0000259" key="10">
    <source>
        <dbReference type="PROSITE" id="PS51779"/>
    </source>
</evidence>
<dbReference type="PANTHER" id="PTHR35851:SF1">
    <property type="entry name" value="CELL DIVISION PROTEIN FTSQ"/>
    <property type="match status" value="1"/>
</dbReference>
<comment type="subunit">
    <text evidence="9">Part of a complex composed of FtsB, FtsL and FtsQ.</text>
</comment>
<comment type="similarity">
    <text evidence="9">Belongs to the FtsQ/DivIB family. FtsQ subfamily.</text>
</comment>
<evidence type="ECO:0000256" key="5">
    <source>
        <dbReference type="ARBA" id="ARBA00022692"/>
    </source>
</evidence>
<dbReference type="Gene3D" id="3.40.50.11690">
    <property type="entry name" value="Cell division protein FtsQ/DivIB"/>
    <property type="match status" value="1"/>
</dbReference>
<protein>
    <recommendedName>
        <fullName evidence="9">Cell division protein FtsQ</fullName>
    </recommendedName>
</protein>
<evidence type="ECO:0000313" key="11">
    <source>
        <dbReference type="EMBL" id="QDL53526.1"/>
    </source>
</evidence>
<comment type="function">
    <text evidence="9">Essential cell division protein. May link together the upstream cell division proteins, which are predominantly cytoplasmic, with the downstream cell division proteins, which are predominantly periplasmic. May control correct divisome assembly.</text>
</comment>
<dbReference type="GO" id="GO:0032153">
    <property type="term" value="C:cell division site"/>
    <property type="evidence" value="ECO:0007669"/>
    <property type="project" value="UniProtKB-UniRule"/>
</dbReference>
<dbReference type="Gene3D" id="3.10.20.310">
    <property type="entry name" value="membrane protein fhac"/>
    <property type="match status" value="1"/>
</dbReference>
<keyword evidence="6 9" id="KW-1133">Transmembrane helix</keyword>
<dbReference type="KEGG" id="rhg:EXZ61_04670"/>
<keyword evidence="7 9" id="KW-0472">Membrane</keyword>
<evidence type="ECO:0000256" key="1">
    <source>
        <dbReference type="ARBA" id="ARBA00004370"/>
    </source>
</evidence>
<organism evidence="11 12">
    <name type="scientific">Rhodoferax aquaticus</name>
    <dbReference type="NCBI Taxonomy" id="2527691"/>
    <lineage>
        <taxon>Bacteria</taxon>
        <taxon>Pseudomonadati</taxon>
        <taxon>Pseudomonadota</taxon>
        <taxon>Betaproteobacteria</taxon>
        <taxon>Burkholderiales</taxon>
        <taxon>Comamonadaceae</taxon>
        <taxon>Rhodoferax</taxon>
    </lineage>
</organism>
<dbReference type="InterPro" id="IPR026579">
    <property type="entry name" value="FtsQ"/>
</dbReference>
<evidence type="ECO:0000256" key="6">
    <source>
        <dbReference type="ARBA" id="ARBA00022989"/>
    </source>
</evidence>
<evidence type="ECO:0000256" key="9">
    <source>
        <dbReference type="HAMAP-Rule" id="MF_00911"/>
    </source>
</evidence>